<dbReference type="CDD" id="cd00354">
    <property type="entry name" value="FBPase"/>
    <property type="match status" value="1"/>
</dbReference>
<dbReference type="GO" id="GO:0006094">
    <property type="term" value="P:gluconeogenesis"/>
    <property type="evidence" value="ECO:0007669"/>
    <property type="project" value="UniProtKB-UniRule"/>
</dbReference>
<gene>
    <name evidence="12" type="primary">fbp</name>
    <name evidence="16" type="ORF">SAMN04488522_102966</name>
</gene>
<evidence type="ECO:0000256" key="1">
    <source>
        <dbReference type="ARBA" id="ARBA00001273"/>
    </source>
</evidence>
<dbReference type="NCBIfam" id="NF006779">
    <property type="entry name" value="PRK09293.1-3"/>
    <property type="match status" value="1"/>
</dbReference>
<sequence length="351" mass="38127">MSGIKTLGQFIIEKQADFSYAKGELSRLLRDIGIASKIVNREVNKAGLVDILGDAGTVNIQGEGQKKLDVFANIQFISALTSGGECCIVATEEEDDFVRIDSPVSKNAKYIVCIDPLDGSSNIDCNVAVGTIFSIYRRKSVEGEATLEDVLQKGTQQVAAGYVIYGSSTMLVYTTGKGVNGFTLDPSIGEFCLSHPNMKIPEGGNIYSLNEGNYVHFPEGVKKYLKYVQVHDEATNRPYTSRYIGSMVGDIHRNLIKGGIYIYPTTASSPKGKLRLLYECNPMAFIVEQAGGVASDGFNRILDIEPTELHQRSSIFIGSKEMVNMAEGMMAEFSAEKNVNAVVPEKLGQAG</sequence>
<comment type="catalytic activity">
    <reaction evidence="1 12">
        <text>beta-D-fructose 1,6-bisphosphate + H2O = beta-D-fructose 6-phosphate + phosphate</text>
        <dbReference type="Rhea" id="RHEA:11064"/>
        <dbReference type="ChEBI" id="CHEBI:15377"/>
        <dbReference type="ChEBI" id="CHEBI:32966"/>
        <dbReference type="ChEBI" id="CHEBI:43474"/>
        <dbReference type="ChEBI" id="CHEBI:57634"/>
        <dbReference type="EC" id="3.1.3.11"/>
    </reaction>
</comment>
<evidence type="ECO:0000256" key="12">
    <source>
        <dbReference type="HAMAP-Rule" id="MF_01855"/>
    </source>
</evidence>
<dbReference type="InterPro" id="IPR033391">
    <property type="entry name" value="FBPase_N"/>
</dbReference>
<comment type="subcellular location">
    <subcellularLocation>
        <location evidence="12">Cytoplasm</location>
    </subcellularLocation>
</comment>
<evidence type="ECO:0000256" key="5">
    <source>
        <dbReference type="ARBA" id="ARBA00022490"/>
    </source>
</evidence>
<dbReference type="PROSITE" id="PS00124">
    <property type="entry name" value="FBPASE"/>
    <property type="match status" value="1"/>
</dbReference>
<dbReference type="HAMAP" id="MF_01855">
    <property type="entry name" value="FBPase_class1"/>
    <property type="match status" value="1"/>
</dbReference>
<dbReference type="InterPro" id="IPR020548">
    <property type="entry name" value="Fructose_bisphosphatase_AS"/>
</dbReference>
<comment type="caution">
    <text evidence="12">Lacks conserved residue(s) required for the propagation of feature annotation.</text>
</comment>
<dbReference type="Pfam" id="PF00316">
    <property type="entry name" value="FBPase"/>
    <property type="match status" value="1"/>
</dbReference>
<evidence type="ECO:0000259" key="15">
    <source>
        <dbReference type="Pfam" id="PF18913"/>
    </source>
</evidence>
<keyword evidence="17" id="KW-1185">Reference proteome</keyword>
<dbReference type="AlphaFoldDB" id="A0A1M5B0G2"/>
<proteinExistence type="inferred from homology"/>
<dbReference type="GO" id="GO:0006002">
    <property type="term" value="P:fructose 6-phosphate metabolic process"/>
    <property type="evidence" value="ECO:0007669"/>
    <property type="project" value="TreeGrafter"/>
</dbReference>
<feature type="binding site" evidence="12">
    <location>
        <position position="115"/>
    </location>
    <ligand>
        <name>Mg(2+)</name>
        <dbReference type="ChEBI" id="CHEBI:18420"/>
        <label>2</label>
    </ligand>
</feature>
<organism evidence="16 17">
    <name type="scientific">Pedobacter caeni</name>
    <dbReference type="NCBI Taxonomy" id="288992"/>
    <lineage>
        <taxon>Bacteria</taxon>
        <taxon>Pseudomonadati</taxon>
        <taxon>Bacteroidota</taxon>
        <taxon>Sphingobacteriia</taxon>
        <taxon>Sphingobacteriales</taxon>
        <taxon>Sphingobacteriaceae</taxon>
        <taxon>Pedobacter</taxon>
    </lineage>
</organism>
<evidence type="ECO:0000259" key="14">
    <source>
        <dbReference type="Pfam" id="PF00316"/>
    </source>
</evidence>
<evidence type="ECO:0000256" key="2">
    <source>
        <dbReference type="ARBA" id="ARBA00005215"/>
    </source>
</evidence>
<dbReference type="GO" id="GO:0006000">
    <property type="term" value="P:fructose metabolic process"/>
    <property type="evidence" value="ECO:0007669"/>
    <property type="project" value="TreeGrafter"/>
</dbReference>
<evidence type="ECO:0000256" key="11">
    <source>
        <dbReference type="ARBA" id="ARBA00081210"/>
    </source>
</evidence>
<feature type="binding site" evidence="12">
    <location>
        <begin position="118"/>
        <end position="121"/>
    </location>
    <ligand>
        <name>substrate</name>
    </ligand>
</feature>
<dbReference type="OrthoDB" id="9806756at2"/>
<keyword evidence="7 12" id="KW-0378">Hydrolase</keyword>
<comment type="cofactor">
    <cofactor evidence="12">
        <name>Mg(2+)</name>
        <dbReference type="ChEBI" id="CHEBI:18420"/>
    </cofactor>
    <text evidence="12">Binds 2 magnesium ions per subunit.</text>
</comment>
<dbReference type="EC" id="3.1.3.11" evidence="4 12"/>
<reference evidence="17" key="1">
    <citation type="submission" date="2016-11" db="EMBL/GenBank/DDBJ databases">
        <authorList>
            <person name="Varghese N."/>
            <person name="Submissions S."/>
        </authorList>
    </citation>
    <scope>NUCLEOTIDE SEQUENCE [LARGE SCALE GENOMIC DNA]</scope>
    <source>
        <strain evidence="17">DSM 16990</strain>
    </source>
</reference>
<keyword evidence="8 12" id="KW-0460">Magnesium</keyword>
<feature type="binding site" evidence="12">
    <location>
        <position position="92"/>
    </location>
    <ligand>
        <name>Mg(2+)</name>
        <dbReference type="ChEBI" id="CHEBI:18420"/>
        <label>1</label>
    </ligand>
</feature>
<feature type="binding site" evidence="12">
    <location>
        <position position="210"/>
    </location>
    <ligand>
        <name>substrate</name>
    </ligand>
</feature>
<comment type="similarity">
    <text evidence="3 12 13">Belongs to the FBPase class 1 family.</text>
</comment>
<evidence type="ECO:0000256" key="13">
    <source>
        <dbReference type="RuleBase" id="RU000508"/>
    </source>
</evidence>
<feature type="domain" description="Fructose-1-6-bisphosphatase class 1 C-terminal" evidence="15">
    <location>
        <begin position="200"/>
        <end position="330"/>
    </location>
</feature>
<keyword evidence="5 12" id="KW-0963">Cytoplasm</keyword>
<dbReference type="GO" id="GO:0042132">
    <property type="term" value="F:fructose 1,6-bisphosphate 1-phosphatase activity"/>
    <property type="evidence" value="ECO:0007669"/>
    <property type="project" value="UniProtKB-UniRule"/>
</dbReference>
<keyword evidence="6 12" id="KW-0479">Metal-binding</keyword>
<evidence type="ECO:0000256" key="9">
    <source>
        <dbReference type="ARBA" id="ARBA00023277"/>
    </source>
</evidence>
<feature type="binding site" evidence="12">
    <location>
        <position position="118"/>
    </location>
    <ligand>
        <name>Mg(2+)</name>
        <dbReference type="ChEBI" id="CHEBI:18420"/>
        <label>2</label>
    </ligand>
</feature>
<dbReference type="Gene3D" id="3.40.190.80">
    <property type="match status" value="1"/>
</dbReference>
<dbReference type="GO" id="GO:0030388">
    <property type="term" value="P:fructose 1,6-bisphosphate metabolic process"/>
    <property type="evidence" value="ECO:0007669"/>
    <property type="project" value="TreeGrafter"/>
</dbReference>
<dbReference type="SUPFAM" id="SSF56655">
    <property type="entry name" value="Carbohydrate phosphatase"/>
    <property type="match status" value="1"/>
</dbReference>
<feature type="binding site" evidence="12">
    <location>
        <position position="279"/>
    </location>
    <ligand>
        <name>Mg(2+)</name>
        <dbReference type="ChEBI" id="CHEBI:18420"/>
        <label>2</label>
    </ligand>
</feature>
<dbReference type="InterPro" id="IPR044015">
    <property type="entry name" value="FBPase_C_dom"/>
</dbReference>
<dbReference type="PIRSF" id="PIRSF500210">
    <property type="entry name" value="FBPtase"/>
    <property type="match status" value="1"/>
</dbReference>
<dbReference type="RefSeq" id="WP_073231163.1">
    <property type="nucleotide sequence ID" value="NZ_FQUQ01000002.1"/>
</dbReference>
<dbReference type="FunFam" id="3.30.540.10:FF:000002">
    <property type="entry name" value="Fructose-1,6-bisphosphatase class 1"/>
    <property type="match status" value="1"/>
</dbReference>
<feature type="binding site" evidence="12">
    <location>
        <position position="243"/>
    </location>
    <ligand>
        <name>substrate</name>
    </ligand>
</feature>
<dbReference type="EMBL" id="FQUQ01000002">
    <property type="protein sequence ID" value="SHF35949.1"/>
    <property type="molecule type" value="Genomic_DNA"/>
</dbReference>
<dbReference type="GO" id="GO:0005829">
    <property type="term" value="C:cytosol"/>
    <property type="evidence" value="ECO:0007669"/>
    <property type="project" value="TreeGrafter"/>
</dbReference>
<feature type="binding site" evidence="12">
    <location>
        <position position="117"/>
    </location>
    <ligand>
        <name>Mg(2+)</name>
        <dbReference type="ChEBI" id="CHEBI:18420"/>
        <label>1</label>
    </ligand>
</feature>
<dbReference type="PIRSF" id="PIRSF000904">
    <property type="entry name" value="FBPtase_SBPase"/>
    <property type="match status" value="1"/>
</dbReference>
<evidence type="ECO:0000256" key="3">
    <source>
        <dbReference type="ARBA" id="ARBA00010941"/>
    </source>
</evidence>
<dbReference type="PANTHER" id="PTHR11556">
    <property type="entry name" value="FRUCTOSE-1,6-BISPHOSPHATASE-RELATED"/>
    <property type="match status" value="1"/>
</dbReference>
<dbReference type="GO" id="GO:0005986">
    <property type="term" value="P:sucrose biosynthetic process"/>
    <property type="evidence" value="ECO:0007669"/>
    <property type="project" value="TreeGrafter"/>
</dbReference>
<evidence type="ECO:0000256" key="7">
    <source>
        <dbReference type="ARBA" id="ARBA00022801"/>
    </source>
</evidence>
<dbReference type="GO" id="GO:0000287">
    <property type="term" value="F:magnesium ion binding"/>
    <property type="evidence" value="ECO:0007669"/>
    <property type="project" value="UniProtKB-UniRule"/>
</dbReference>
<dbReference type="InterPro" id="IPR000146">
    <property type="entry name" value="FBPase_class-1"/>
</dbReference>
<comment type="pathway">
    <text evidence="2">Carbohydrate biosynthesis; Calvin cycle.</text>
</comment>
<evidence type="ECO:0000313" key="17">
    <source>
        <dbReference type="Proteomes" id="UP000184287"/>
    </source>
</evidence>
<feature type="domain" description="Fructose-1-6-bisphosphatase class I N-terminal" evidence="14">
    <location>
        <begin position="5"/>
        <end position="196"/>
    </location>
</feature>
<feature type="binding site" evidence="12">
    <location>
        <position position="273"/>
    </location>
    <ligand>
        <name>substrate</name>
    </ligand>
</feature>
<dbReference type="FunFam" id="3.40.190.80:FF:000001">
    <property type="entry name" value="Fructose-1,6-bisphosphatase class 1"/>
    <property type="match status" value="1"/>
</dbReference>
<dbReference type="NCBIfam" id="NF006778">
    <property type="entry name" value="PRK09293.1-1"/>
    <property type="match status" value="1"/>
</dbReference>
<dbReference type="PRINTS" id="PR00115">
    <property type="entry name" value="F16BPHPHTASE"/>
</dbReference>
<dbReference type="InterPro" id="IPR028343">
    <property type="entry name" value="FBPtase"/>
</dbReference>
<dbReference type="PANTHER" id="PTHR11556:SF35">
    <property type="entry name" value="SEDOHEPTULOSE-1,7-BISPHOSPHATASE, CHLOROPLASTIC"/>
    <property type="match status" value="1"/>
</dbReference>
<feature type="binding site" evidence="12">
    <location>
        <position position="115"/>
    </location>
    <ligand>
        <name>Mg(2+)</name>
        <dbReference type="ChEBI" id="CHEBI:18420"/>
        <label>1</label>
    </ligand>
</feature>
<evidence type="ECO:0000256" key="8">
    <source>
        <dbReference type="ARBA" id="ARBA00022842"/>
    </source>
</evidence>
<dbReference type="STRING" id="288992.SAMN04488522_102966"/>
<dbReference type="Proteomes" id="UP000184287">
    <property type="component" value="Unassembled WGS sequence"/>
</dbReference>
<evidence type="ECO:0000256" key="4">
    <source>
        <dbReference type="ARBA" id="ARBA00013093"/>
    </source>
</evidence>
<comment type="subunit">
    <text evidence="12">Homotetramer.</text>
</comment>
<protein>
    <recommendedName>
        <fullName evidence="10 12">Fructose-1,6-bisphosphatase class 1</fullName>
        <shortName evidence="12">FBPase class 1</shortName>
        <ecNumber evidence="4 12">3.1.3.11</ecNumber>
    </recommendedName>
    <alternativeName>
        <fullName evidence="11 12">D-fructose-1,6-bisphosphate 1-phosphohydrolase class 1</fullName>
    </alternativeName>
</protein>
<accession>A0A1M5B0G2</accession>
<evidence type="ECO:0000313" key="16">
    <source>
        <dbReference type="EMBL" id="SHF35949.1"/>
    </source>
</evidence>
<dbReference type="Gene3D" id="3.30.540.10">
    <property type="entry name" value="Fructose-1,6-Bisphosphatase, subunit A, domain 1"/>
    <property type="match status" value="1"/>
</dbReference>
<dbReference type="Pfam" id="PF18913">
    <property type="entry name" value="FBPase_C"/>
    <property type="match status" value="1"/>
</dbReference>
<keyword evidence="9 12" id="KW-0119">Carbohydrate metabolism</keyword>
<evidence type="ECO:0000256" key="6">
    <source>
        <dbReference type="ARBA" id="ARBA00022723"/>
    </source>
</evidence>
<name>A0A1M5B0G2_9SPHI</name>
<evidence type="ECO:0000256" key="10">
    <source>
        <dbReference type="ARBA" id="ARBA00072069"/>
    </source>
</evidence>